<evidence type="ECO:0000256" key="3">
    <source>
        <dbReference type="ARBA" id="ARBA00022723"/>
    </source>
</evidence>
<sequence>MSALPRTAAADSTAAFLREGYRFIPARCARHGAPAFRTRLLLRPVVCASGADAAAMFYSPGRFTRHGALPPTTVRLLQDLGSVQAQDGAAHTHRKRLFMTLLAPDAARHLAALAVGRWRERLPVWRSGVVLHDVLRGVLCEAACRWAGIPLAPGEGARRTRELAAMIEQAGSFGAGTARALWLRRCSERWARALVERVRAGRLVPPPDSALAAVAAFRDRDGLPLDSAVAAVELVNLLRPTVAIARFVVFAAHALHAHPQWRRRLREDRSEPLLECFVQEVRRLYPFFPAVGGRVREAFSWRGHDFGIGDWVLFDLYGTNRDPHRWHEPERFDPTRFAAWDGNAWDFVAQGAGDAHLTHRCPGERATIEVMKAFVALLAREVEYEVPPQDLAIDLSRMPALPASGMRLVNLRAAASADG</sequence>
<evidence type="ECO:0000256" key="2">
    <source>
        <dbReference type="ARBA" id="ARBA00022617"/>
    </source>
</evidence>
<dbReference type="Proteomes" id="UP000675747">
    <property type="component" value="Unassembled WGS sequence"/>
</dbReference>
<protein>
    <submittedName>
        <fullName evidence="7">Cytochrome P450</fullName>
    </submittedName>
</protein>
<name>A0A8J8AXS2_9GAMM</name>
<keyword evidence="9" id="KW-1185">Reference proteome</keyword>
<evidence type="ECO:0000256" key="5">
    <source>
        <dbReference type="ARBA" id="ARBA00023004"/>
    </source>
</evidence>
<dbReference type="GO" id="GO:0016705">
    <property type="term" value="F:oxidoreductase activity, acting on paired donors, with incorporation or reduction of molecular oxygen"/>
    <property type="evidence" value="ECO:0007669"/>
    <property type="project" value="InterPro"/>
</dbReference>
<dbReference type="GO" id="GO:0020037">
    <property type="term" value="F:heme binding"/>
    <property type="evidence" value="ECO:0007669"/>
    <property type="project" value="InterPro"/>
</dbReference>
<dbReference type="CDD" id="cd11067">
    <property type="entry name" value="CYP152"/>
    <property type="match status" value="1"/>
</dbReference>
<comment type="cofactor">
    <cofactor evidence="6">
        <name>heme</name>
        <dbReference type="ChEBI" id="CHEBI:30413"/>
    </cofactor>
</comment>
<dbReference type="PANTHER" id="PTHR24302:SF15">
    <property type="entry name" value="FATTY-ACID PEROXYGENASE"/>
    <property type="match status" value="1"/>
</dbReference>
<dbReference type="EMBL" id="JAGQFT010000066">
    <property type="protein sequence ID" value="MBR0562657.1"/>
    <property type="molecule type" value="Genomic_DNA"/>
</dbReference>
<evidence type="ECO:0000256" key="1">
    <source>
        <dbReference type="ARBA" id="ARBA00010617"/>
    </source>
</evidence>
<dbReference type="EMBL" id="JAGQFT020000012">
    <property type="protein sequence ID" value="MBS7458635.1"/>
    <property type="molecule type" value="Genomic_DNA"/>
</dbReference>
<accession>A0A8J8AXS2</accession>
<reference evidence="8 9" key="1">
    <citation type="journal article" date="2021" name="Microbiol. Resour. Announc.">
        <title>Draft Genome Sequence of Coralloluteibacterium stylophorae LMG 29479T.</title>
        <authorList>
            <person name="Karlyshev A.V."/>
            <person name="Kudryashova E.B."/>
            <person name="Ariskina E.V."/>
            <person name="Conroy A.P."/>
            <person name="Abidueva E.Y."/>
        </authorList>
    </citation>
    <scope>NUCLEOTIDE SEQUENCE [LARGE SCALE GENOMIC DNA]</scope>
    <source>
        <strain evidence="8 9">LMG 29479</strain>
    </source>
</reference>
<dbReference type="SUPFAM" id="SSF48264">
    <property type="entry name" value="Cytochrome P450"/>
    <property type="match status" value="1"/>
</dbReference>
<evidence type="ECO:0000313" key="8">
    <source>
        <dbReference type="EMBL" id="MBS7458635.1"/>
    </source>
</evidence>
<dbReference type="InterPro" id="IPR050705">
    <property type="entry name" value="Cytochrome_P450_3A"/>
</dbReference>
<comment type="similarity">
    <text evidence="1">Belongs to the cytochrome P450 family.</text>
</comment>
<keyword evidence="3 6" id="KW-0479">Metal-binding</keyword>
<dbReference type="AlphaFoldDB" id="A0A8J8AXS2"/>
<dbReference type="PANTHER" id="PTHR24302">
    <property type="entry name" value="CYTOCHROME P450 FAMILY 3"/>
    <property type="match status" value="1"/>
</dbReference>
<evidence type="ECO:0000256" key="4">
    <source>
        <dbReference type="ARBA" id="ARBA00023002"/>
    </source>
</evidence>
<evidence type="ECO:0000313" key="7">
    <source>
        <dbReference type="EMBL" id="MBR0562657.1"/>
    </source>
</evidence>
<dbReference type="PRINTS" id="PR00465">
    <property type="entry name" value="EP450IV"/>
</dbReference>
<dbReference type="RefSeq" id="WP_211926597.1">
    <property type="nucleotide sequence ID" value="NZ_JAGQFT020000012.1"/>
</dbReference>
<dbReference type="GO" id="GO:0005506">
    <property type="term" value="F:iron ion binding"/>
    <property type="evidence" value="ECO:0007669"/>
    <property type="project" value="InterPro"/>
</dbReference>
<dbReference type="InterPro" id="IPR002403">
    <property type="entry name" value="Cyt_P450_E_grp-IV"/>
</dbReference>
<organism evidence="7">
    <name type="scientific">Coralloluteibacterium stylophorae</name>
    <dbReference type="NCBI Taxonomy" id="1776034"/>
    <lineage>
        <taxon>Bacteria</taxon>
        <taxon>Pseudomonadati</taxon>
        <taxon>Pseudomonadota</taxon>
        <taxon>Gammaproteobacteria</taxon>
        <taxon>Lysobacterales</taxon>
        <taxon>Lysobacteraceae</taxon>
        <taxon>Coralloluteibacterium</taxon>
    </lineage>
</organism>
<dbReference type="GO" id="GO:0004497">
    <property type="term" value="F:monooxygenase activity"/>
    <property type="evidence" value="ECO:0007669"/>
    <property type="project" value="InterPro"/>
</dbReference>
<keyword evidence="5 6" id="KW-0408">Iron</keyword>
<evidence type="ECO:0000256" key="6">
    <source>
        <dbReference type="PIRSR" id="PIRSR602403-1"/>
    </source>
</evidence>
<keyword evidence="4" id="KW-0560">Oxidoreductase</keyword>
<reference evidence="7" key="2">
    <citation type="submission" date="2021-04" db="EMBL/GenBank/DDBJ databases">
        <authorList>
            <person name="Karlyshev A.V."/>
        </authorList>
    </citation>
    <scope>NUCLEOTIDE SEQUENCE</scope>
    <source>
        <strain evidence="7">LMG 29479</strain>
    </source>
</reference>
<dbReference type="InterPro" id="IPR001128">
    <property type="entry name" value="Cyt_P450"/>
</dbReference>
<dbReference type="InterPro" id="IPR036396">
    <property type="entry name" value="Cyt_P450_sf"/>
</dbReference>
<dbReference type="Pfam" id="PF00067">
    <property type="entry name" value="p450"/>
    <property type="match status" value="1"/>
</dbReference>
<feature type="binding site" description="axial binding residue" evidence="6">
    <location>
        <position position="361"/>
    </location>
    <ligand>
        <name>heme</name>
        <dbReference type="ChEBI" id="CHEBI:30413"/>
    </ligand>
    <ligandPart>
        <name>Fe</name>
        <dbReference type="ChEBI" id="CHEBI:18248"/>
    </ligandPart>
</feature>
<gene>
    <name evidence="8" type="ORF">KB893_015955</name>
    <name evidence="7" type="ORF">KB893_09020</name>
</gene>
<proteinExistence type="inferred from homology"/>
<dbReference type="Gene3D" id="1.10.630.10">
    <property type="entry name" value="Cytochrome P450"/>
    <property type="match status" value="1"/>
</dbReference>
<comment type="caution">
    <text evidence="7">The sequence shown here is derived from an EMBL/GenBank/DDBJ whole genome shotgun (WGS) entry which is preliminary data.</text>
</comment>
<evidence type="ECO:0000313" key="9">
    <source>
        <dbReference type="Proteomes" id="UP000675747"/>
    </source>
</evidence>
<keyword evidence="2 6" id="KW-0349">Heme</keyword>